<evidence type="ECO:0000256" key="5">
    <source>
        <dbReference type="ARBA" id="ARBA00022679"/>
    </source>
</evidence>
<organism evidence="12 13">
    <name type="scientific">Paucimonas lemoignei</name>
    <name type="common">Pseudomonas lemoignei</name>
    <dbReference type="NCBI Taxonomy" id="29443"/>
    <lineage>
        <taxon>Bacteria</taxon>
        <taxon>Pseudomonadati</taxon>
        <taxon>Pseudomonadota</taxon>
        <taxon>Betaproteobacteria</taxon>
        <taxon>Burkholderiales</taxon>
        <taxon>Burkholderiaceae</taxon>
        <taxon>Paucimonas</taxon>
    </lineage>
</organism>
<dbReference type="GO" id="GO:0030295">
    <property type="term" value="F:protein kinase activator activity"/>
    <property type="evidence" value="ECO:0007669"/>
    <property type="project" value="TreeGrafter"/>
</dbReference>
<dbReference type="Proteomes" id="UP000295382">
    <property type="component" value="Unassembled WGS sequence"/>
</dbReference>
<dbReference type="GO" id="GO:0007234">
    <property type="term" value="P:osmosensory signaling via phosphorelay pathway"/>
    <property type="evidence" value="ECO:0007669"/>
    <property type="project" value="TreeGrafter"/>
</dbReference>
<reference evidence="12 13" key="1">
    <citation type="submission" date="2019-03" db="EMBL/GenBank/DDBJ databases">
        <title>Genomic Encyclopedia of Type Strains, Phase IV (KMG-IV): sequencing the most valuable type-strain genomes for metagenomic binning, comparative biology and taxonomic classification.</title>
        <authorList>
            <person name="Goeker M."/>
        </authorList>
    </citation>
    <scope>NUCLEOTIDE SEQUENCE [LARGE SCALE GENOMIC DNA]</scope>
    <source>
        <strain evidence="12 13">DSM 7445</strain>
    </source>
</reference>
<dbReference type="InterPro" id="IPR007890">
    <property type="entry name" value="CHASE2"/>
</dbReference>
<dbReference type="PIRSF" id="PIRSF037347">
    <property type="entry name" value="STHK_CHASE2_PAS_prd"/>
    <property type="match status" value="1"/>
</dbReference>
<dbReference type="Gene3D" id="3.30.450.20">
    <property type="entry name" value="PAS domain"/>
    <property type="match status" value="1"/>
</dbReference>
<feature type="transmembrane region" description="Helical" evidence="10">
    <location>
        <begin position="345"/>
        <end position="362"/>
    </location>
</feature>
<keyword evidence="10" id="KW-0472">Membrane</keyword>
<dbReference type="InterPro" id="IPR003661">
    <property type="entry name" value="HisK_dim/P_dom"/>
</dbReference>
<feature type="transmembrane region" description="Helical" evidence="10">
    <location>
        <begin position="320"/>
        <end position="338"/>
    </location>
</feature>
<evidence type="ECO:0000256" key="6">
    <source>
        <dbReference type="ARBA" id="ARBA00022741"/>
    </source>
</evidence>
<dbReference type="CDD" id="cd00082">
    <property type="entry name" value="HisKA"/>
    <property type="match status" value="1"/>
</dbReference>
<evidence type="ECO:0000256" key="10">
    <source>
        <dbReference type="SAM" id="Phobius"/>
    </source>
</evidence>
<dbReference type="FunFam" id="3.30.565.10:FF:000006">
    <property type="entry name" value="Sensor histidine kinase WalK"/>
    <property type="match status" value="1"/>
</dbReference>
<keyword evidence="10" id="KW-0812">Transmembrane</keyword>
<dbReference type="AlphaFoldDB" id="A0A4R3HVS5"/>
<evidence type="ECO:0000313" key="13">
    <source>
        <dbReference type="Proteomes" id="UP000295382"/>
    </source>
</evidence>
<dbReference type="GO" id="GO:0005886">
    <property type="term" value="C:plasma membrane"/>
    <property type="evidence" value="ECO:0007669"/>
    <property type="project" value="UniProtKB-SubCell"/>
</dbReference>
<evidence type="ECO:0000256" key="1">
    <source>
        <dbReference type="ARBA" id="ARBA00000085"/>
    </source>
</evidence>
<comment type="caution">
    <text evidence="12">The sequence shown here is derived from an EMBL/GenBank/DDBJ whole genome shotgun (WGS) entry which is preliminary data.</text>
</comment>
<evidence type="ECO:0000259" key="11">
    <source>
        <dbReference type="PROSITE" id="PS50109"/>
    </source>
</evidence>
<dbReference type="RefSeq" id="WP_132258181.1">
    <property type="nucleotide sequence ID" value="NZ_SLZQ01000004.1"/>
</dbReference>
<dbReference type="InterPro" id="IPR017181">
    <property type="entry name" value="Sig_transdc_His_kin_CHASE2"/>
</dbReference>
<dbReference type="InterPro" id="IPR036890">
    <property type="entry name" value="HATPase_C_sf"/>
</dbReference>
<keyword evidence="9" id="KW-0902">Two-component regulatory system</keyword>
<name>A0A4R3HVS5_PAULE</name>
<dbReference type="EC" id="2.7.13.3" evidence="3"/>
<dbReference type="InterPro" id="IPR004358">
    <property type="entry name" value="Sig_transdc_His_kin-like_C"/>
</dbReference>
<dbReference type="SUPFAM" id="SSF55874">
    <property type="entry name" value="ATPase domain of HSP90 chaperone/DNA topoisomerase II/histidine kinase"/>
    <property type="match status" value="1"/>
</dbReference>
<dbReference type="OrthoDB" id="9806704at2"/>
<dbReference type="SMART" id="SM00387">
    <property type="entry name" value="HATPase_c"/>
    <property type="match status" value="1"/>
</dbReference>
<keyword evidence="4" id="KW-0597">Phosphoprotein</keyword>
<dbReference type="PANTHER" id="PTHR42878:SF7">
    <property type="entry name" value="SENSOR HISTIDINE KINASE GLRK"/>
    <property type="match status" value="1"/>
</dbReference>
<keyword evidence="10" id="KW-1133">Transmembrane helix</keyword>
<dbReference type="GO" id="GO:0000156">
    <property type="term" value="F:phosphorelay response regulator activity"/>
    <property type="evidence" value="ECO:0007669"/>
    <property type="project" value="TreeGrafter"/>
</dbReference>
<dbReference type="Gene3D" id="1.10.287.130">
    <property type="match status" value="1"/>
</dbReference>
<dbReference type="SUPFAM" id="SSF47384">
    <property type="entry name" value="Homodimeric domain of signal transducing histidine kinase"/>
    <property type="match status" value="1"/>
</dbReference>
<dbReference type="Pfam" id="PF05226">
    <property type="entry name" value="CHASE2"/>
    <property type="match status" value="1"/>
</dbReference>
<dbReference type="PANTHER" id="PTHR42878">
    <property type="entry name" value="TWO-COMPONENT HISTIDINE KINASE"/>
    <property type="match status" value="1"/>
</dbReference>
<dbReference type="InterPro" id="IPR050351">
    <property type="entry name" value="BphY/WalK/GraS-like"/>
</dbReference>
<comment type="catalytic activity">
    <reaction evidence="1">
        <text>ATP + protein L-histidine = ADP + protein N-phospho-L-histidine.</text>
        <dbReference type="EC" id="2.7.13.3"/>
    </reaction>
</comment>
<keyword evidence="5" id="KW-0808">Transferase</keyword>
<sequence>MTSNRLSPLVRRLAVREWLSILVVMVLLAGVLGWQSGLGRLDQTVYDQFLSQTGRPARDDILIVAIDDYSLAQLGRWPWPRTLHAELISQIAAAKPRAIGLDVIMSEPEAAPANGSRSGDLALAEVLKNNQRTVLPIVMANAGTGLSAALPAADIAKGARSFGHINLEHDNDGVVRSVYLYEGENGVWWPHFSLALLQLAEADAKNAGLRLVGGMQPAAPGAVESTKFGHWQRSRLLHIPFAGHNGHFRSIPYVSVLRGEVPPQFFADKYVLIGATAIGMTDSYPTPVSAGAGAMAGIEINANILASLLDQETIVIAKPWQSALFSIAPVLIALLGYFMLTPRLALLLNVGMLLLTLASSYFALQMGIWFAPCAALVTLLISYPLWSWRRLEAAIDYLGQEFIRLDQEPHVLPELATSNTIIEDVLERRMNAMETAARRVRDLRQFISDNLDSLPDATLVTTVDGHVLLANKHANEYFALAGHQDIQGALLPYLFSTLASPEPVNQTISTRFDWWQLLDLQYARLLADGVSTLDPQGRDLLVKSAPCHSASNELTGWIVSVIDISPIRAAERSRDETLRFLSHDMRAPQASILALLELQHDPASALPQDELFSRIEKATRKTLGLADNFVQLARAESHEYRLEEVDFQEMLYDATDEMWSLAKNKQIELVTSIKDGEYPVQADRALMTRALVNLISNAINYSPAGTRVACTVELQSTLEGPHVICNITDQGYGIAPHDQVKLFRRFQRLELPNQPRHEGIGLGLVFVKTVVERHLGEIRFSSKVGEGTTFTVVLPSALPA</sequence>
<dbReference type="PRINTS" id="PR00344">
    <property type="entry name" value="BCTRLSENSOR"/>
</dbReference>
<proteinExistence type="predicted"/>
<keyword evidence="7" id="KW-0418">Kinase</keyword>
<evidence type="ECO:0000256" key="3">
    <source>
        <dbReference type="ARBA" id="ARBA00012438"/>
    </source>
</evidence>
<dbReference type="Pfam" id="PF02518">
    <property type="entry name" value="HATPase_c"/>
    <property type="match status" value="1"/>
</dbReference>
<evidence type="ECO:0000256" key="4">
    <source>
        <dbReference type="ARBA" id="ARBA00022553"/>
    </source>
</evidence>
<dbReference type="InterPro" id="IPR003594">
    <property type="entry name" value="HATPase_dom"/>
</dbReference>
<dbReference type="InterPro" id="IPR005467">
    <property type="entry name" value="His_kinase_dom"/>
</dbReference>
<gene>
    <name evidence="12" type="ORF">EDC30_10420</name>
</gene>
<dbReference type="SMART" id="SM01080">
    <property type="entry name" value="CHASE2"/>
    <property type="match status" value="1"/>
</dbReference>
<keyword evidence="6" id="KW-0547">Nucleotide-binding</keyword>
<keyword evidence="13" id="KW-1185">Reference proteome</keyword>
<dbReference type="PROSITE" id="PS50109">
    <property type="entry name" value="HIS_KIN"/>
    <property type="match status" value="1"/>
</dbReference>
<evidence type="ECO:0000256" key="9">
    <source>
        <dbReference type="ARBA" id="ARBA00023012"/>
    </source>
</evidence>
<accession>A0A4R3HVS5</accession>
<evidence type="ECO:0000256" key="2">
    <source>
        <dbReference type="ARBA" id="ARBA00004429"/>
    </source>
</evidence>
<feature type="domain" description="Histidine kinase" evidence="11">
    <location>
        <begin position="580"/>
        <end position="798"/>
    </location>
</feature>
<evidence type="ECO:0000256" key="7">
    <source>
        <dbReference type="ARBA" id="ARBA00022777"/>
    </source>
</evidence>
<dbReference type="SUPFAM" id="SSF55785">
    <property type="entry name" value="PYP-like sensor domain (PAS domain)"/>
    <property type="match status" value="1"/>
</dbReference>
<keyword evidence="8" id="KW-0067">ATP-binding</keyword>
<dbReference type="EMBL" id="SLZQ01000004">
    <property type="protein sequence ID" value="TCS37222.1"/>
    <property type="molecule type" value="Genomic_DNA"/>
</dbReference>
<dbReference type="InterPro" id="IPR035965">
    <property type="entry name" value="PAS-like_dom_sf"/>
</dbReference>
<dbReference type="InterPro" id="IPR036097">
    <property type="entry name" value="HisK_dim/P_sf"/>
</dbReference>
<dbReference type="CDD" id="cd00075">
    <property type="entry name" value="HATPase"/>
    <property type="match status" value="1"/>
</dbReference>
<evidence type="ECO:0000256" key="8">
    <source>
        <dbReference type="ARBA" id="ARBA00022840"/>
    </source>
</evidence>
<dbReference type="GO" id="GO:0000155">
    <property type="term" value="F:phosphorelay sensor kinase activity"/>
    <property type="evidence" value="ECO:0007669"/>
    <property type="project" value="InterPro"/>
</dbReference>
<evidence type="ECO:0000313" key="12">
    <source>
        <dbReference type="EMBL" id="TCS37222.1"/>
    </source>
</evidence>
<dbReference type="Gene3D" id="3.30.565.10">
    <property type="entry name" value="Histidine kinase-like ATPase, C-terminal domain"/>
    <property type="match status" value="1"/>
</dbReference>
<protein>
    <recommendedName>
        <fullName evidence="3">histidine kinase</fullName>
        <ecNumber evidence="3">2.7.13.3</ecNumber>
    </recommendedName>
</protein>
<comment type="subcellular location">
    <subcellularLocation>
        <location evidence="2">Cell inner membrane</location>
        <topology evidence="2">Multi-pass membrane protein</topology>
    </subcellularLocation>
</comment>
<dbReference type="GO" id="GO:0005524">
    <property type="term" value="F:ATP binding"/>
    <property type="evidence" value="ECO:0007669"/>
    <property type="project" value="UniProtKB-KW"/>
</dbReference>